<name>A0A8T0EIN5_ARGBR</name>
<dbReference type="Proteomes" id="UP000807504">
    <property type="component" value="Unassembled WGS sequence"/>
</dbReference>
<organism evidence="2 3">
    <name type="scientific">Argiope bruennichi</name>
    <name type="common">Wasp spider</name>
    <name type="synonym">Aranea bruennichi</name>
    <dbReference type="NCBI Taxonomy" id="94029"/>
    <lineage>
        <taxon>Eukaryota</taxon>
        <taxon>Metazoa</taxon>
        <taxon>Ecdysozoa</taxon>
        <taxon>Arthropoda</taxon>
        <taxon>Chelicerata</taxon>
        <taxon>Arachnida</taxon>
        <taxon>Araneae</taxon>
        <taxon>Araneomorphae</taxon>
        <taxon>Entelegynae</taxon>
        <taxon>Araneoidea</taxon>
        <taxon>Araneidae</taxon>
        <taxon>Argiope</taxon>
    </lineage>
</organism>
<dbReference type="EMBL" id="JABXBU010002227">
    <property type="protein sequence ID" value="KAF8773873.1"/>
    <property type="molecule type" value="Genomic_DNA"/>
</dbReference>
<keyword evidence="1" id="KW-0732">Signal</keyword>
<protein>
    <submittedName>
        <fullName evidence="2">Uncharacterized protein</fullName>
    </submittedName>
</protein>
<proteinExistence type="predicted"/>
<evidence type="ECO:0000313" key="2">
    <source>
        <dbReference type="EMBL" id="KAF8773873.1"/>
    </source>
</evidence>
<comment type="caution">
    <text evidence="2">The sequence shown here is derived from an EMBL/GenBank/DDBJ whole genome shotgun (WGS) entry which is preliminary data.</text>
</comment>
<reference evidence="2" key="2">
    <citation type="submission" date="2020-06" db="EMBL/GenBank/DDBJ databases">
        <authorList>
            <person name="Sheffer M."/>
        </authorList>
    </citation>
    <scope>NUCLEOTIDE SEQUENCE</scope>
</reference>
<feature type="chain" id="PRO_5035823039" evidence="1">
    <location>
        <begin position="26"/>
        <end position="103"/>
    </location>
</feature>
<evidence type="ECO:0000256" key="1">
    <source>
        <dbReference type="SAM" id="SignalP"/>
    </source>
</evidence>
<evidence type="ECO:0000313" key="3">
    <source>
        <dbReference type="Proteomes" id="UP000807504"/>
    </source>
</evidence>
<gene>
    <name evidence="2" type="ORF">HNY73_016485</name>
</gene>
<keyword evidence="3" id="KW-1185">Reference proteome</keyword>
<sequence length="103" mass="11790">MGPRKSGLGCFLSLVFSTLNRQSLGLKDLELSNNCLAGICGRMHLLQRLRQSCGHASFLPVAFFPLAQAYPLEANDRFLQPKRGDYFLSRKLIFIIMLWRQRM</sequence>
<dbReference type="AlphaFoldDB" id="A0A8T0EIN5"/>
<accession>A0A8T0EIN5</accession>
<reference evidence="2" key="1">
    <citation type="journal article" date="2020" name="bioRxiv">
        <title>Chromosome-level reference genome of the European wasp spider Argiope bruennichi: a resource for studies on range expansion and evolutionary adaptation.</title>
        <authorList>
            <person name="Sheffer M.M."/>
            <person name="Hoppe A."/>
            <person name="Krehenwinkel H."/>
            <person name="Uhl G."/>
            <person name="Kuss A.W."/>
            <person name="Jensen L."/>
            <person name="Jensen C."/>
            <person name="Gillespie R.G."/>
            <person name="Hoff K.J."/>
            <person name="Prost S."/>
        </authorList>
    </citation>
    <scope>NUCLEOTIDE SEQUENCE</scope>
</reference>
<feature type="signal peptide" evidence="1">
    <location>
        <begin position="1"/>
        <end position="25"/>
    </location>
</feature>